<evidence type="ECO:0000256" key="3">
    <source>
        <dbReference type="ARBA" id="ARBA00023239"/>
    </source>
</evidence>
<evidence type="ECO:0000313" key="5">
    <source>
        <dbReference type="EMBL" id="MBS3651777.1"/>
    </source>
</evidence>
<keyword evidence="3 5" id="KW-0456">Lyase</keyword>
<keyword evidence="6" id="KW-1185">Reference proteome</keyword>
<dbReference type="EMBL" id="JAGWCR010000016">
    <property type="protein sequence ID" value="MBS3651777.1"/>
    <property type="molecule type" value="Genomic_DNA"/>
</dbReference>
<dbReference type="AlphaFoldDB" id="A0A942EB15"/>
<dbReference type="PANTHER" id="PTHR42738">
    <property type="entry name" value="HYDROXYMETHYLGLUTARYL-COA LYASE"/>
    <property type="match status" value="1"/>
</dbReference>
<protein>
    <submittedName>
        <fullName evidence="5">Hydroxymethylglutaryl-CoA lyase</fullName>
    </submittedName>
</protein>
<comment type="caution">
    <text evidence="5">The sequence shown here is derived from an EMBL/GenBank/DDBJ whole genome shotgun (WGS) entry which is preliminary data.</text>
</comment>
<evidence type="ECO:0000256" key="2">
    <source>
        <dbReference type="ARBA" id="ARBA00022723"/>
    </source>
</evidence>
<dbReference type="Pfam" id="PF00682">
    <property type="entry name" value="HMGL-like"/>
    <property type="match status" value="1"/>
</dbReference>
<keyword evidence="2" id="KW-0479">Metal-binding</keyword>
<evidence type="ECO:0000313" key="6">
    <source>
        <dbReference type="Proteomes" id="UP000680348"/>
    </source>
</evidence>
<dbReference type="GO" id="GO:0046872">
    <property type="term" value="F:metal ion binding"/>
    <property type="evidence" value="ECO:0007669"/>
    <property type="project" value="UniProtKB-KW"/>
</dbReference>
<dbReference type="Proteomes" id="UP000680348">
    <property type="component" value="Unassembled WGS sequence"/>
</dbReference>
<dbReference type="InterPro" id="IPR013785">
    <property type="entry name" value="Aldolase_TIM"/>
</dbReference>
<dbReference type="SUPFAM" id="SSF51569">
    <property type="entry name" value="Aldolase"/>
    <property type="match status" value="1"/>
</dbReference>
<dbReference type="GO" id="GO:0046951">
    <property type="term" value="P:ketone body biosynthetic process"/>
    <property type="evidence" value="ECO:0007669"/>
    <property type="project" value="TreeGrafter"/>
</dbReference>
<accession>A0A942EB15</accession>
<dbReference type="GO" id="GO:0004419">
    <property type="term" value="F:hydroxymethylglutaryl-CoA lyase activity"/>
    <property type="evidence" value="ECO:0007669"/>
    <property type="project" value="TreeGrafter"/>
</dbReference>
<dbReference type="Gene3D" id="3.20.20.70">
    <property type="entry name" value="Aldolase class I"/>
    <property type="match status" value="1"/>
</dbReference>
<organism evidence="5 6">
    <name type="scientific">Pseudaminobacter soli</name>
    <name type="common">ex Zhang et al. 2022</name>
    <dbReference type="NCBI Taxonomy" id="2831468"/>
    <lineage>
        <taxon>Bacteria</taxon>
        <taxon>Pseudomonadati</taxon>
        <taxon>Pseudomonadota</taxon>
        <taxon>Alphaproteobacteria</taxon>
        <taxon>Hyphomicrobiales</taxon>
        <taxon>Phyllobacteriaceae</taxon>
        <taxon>Pseudaminobacter</taxon>
    </lineage>
</organism>
<dbReference type="PANTHER" id="PTHR42738:SF7">
    <property type="entry name" value="HYDROXYMETHYLGLUTARYL-COA LYASE"/>
    <property type="match status" value="1"/>
</dbReference>
<dbReference type="InterPro" id="IPR000891">
    <property type="entry name" value="PYR_CT"/>
</dbReference>
<comment type="similarity">
    <text evidence="1">Belongs to the HMG-CoA lyase family.</text>
</comment>
<reference evidence="5" key="1">
    <citation type="submission" date="2021-04" db="EMBL/GenBank/DDBJ databases">
        <title>Pseudaminobacter soli sp. nov., isolated from paddy soil contaminated by heavy metals.</title>
        <authorList>
            <person name="Zhang K."/>
        </authorList>
    </citation>
    <scope>NUCLEOTIDE SEQUENCE</scope>
    <source>
        <strain evidence="5">19-2017</strain>
    </source>
</reference>
<proteinExistence type="inferred from homology"/>
<dbReference type="GO" id="GO:0006552">
    <property type="term" value="P:L-leucine catabolic process"/>
    <property type="evidence" value="ECO:0007669"/>
    <property type="project" value="TreeGrafter"/>
</dbReference>
<name>A0A942EB15_9HYPH</name>
<dbReference type="PROSITE" id="PS50991">
    <property type="entry name" value="PYR_CT"/>
    <property type="match status" value="1"/>
</dbReference>
<evidence type="ECO:0000259" key="4">
    <source>
        <dbReference type="PROSITE" id="PS50991"/>
    </source>
</evidence>
<dbReference type="RefSeq" id="WP_188257337.1">
    <property type="nucleotide sequence ID" value="NZ_JABVCF010000016.1"/>
</dbReference>
<gene>
    <name evidence="5" type="ORF">KEU06_24475</name>
</gene>
<evidence type="ECO:0000256" key="1">
    <source>
        <dbReference type="ARBA" id="ARBA00009405"/>
    </source>
</evidence>
<feature type="domain" description="Pyruvate carboxyltransferase" evidence="4">
    <location>
        <begin position="13"/>
        <end position="282"/>
    </location>
</feature>
<sequence length="314" mass="33050">MTGVLDIYPAGRITLREVGLRDGLQLVKNFPSTQAKQEWIRCEYAAGMRHFEVGSFLPASRMPQFADVREMIETVEALPSAFSMALALNERGAADALATGVNEIVCVVSATEEHSQANARRTRAEAVDLVRTVARMRDGSGRRPLINAGIAMAFGCSIAGAVAPAQVIALAEQCLEAGADIVGIADTVGFAGPRQVGELAGAMTRLCDARPYIVHLHDTRGMGIANASTALDAGARVLDGSLGGLGGCPFAPGATGNVVMEDLVYLCETKGFRTGIDLDALTAVREIPAAEMPQEQLFGAVARAGPPRTIVWRS</sequence>
<dbReference type="InterPro" id="IPR043594">
    <property type="entry name" value="HMGL"/>
</dbReference>